<protein>
    <submittedName>
        <fullName evidence="2">Uncharacterized protein</fullName>
    </submittedName>
</protein>
<dbReference type="AlphaFoldDB" id="A0A9D9DQ18"/>
<accession>A0A9D9DQ18</accession>
<reference evidence="2" key="1">
    <citation type="submission" date="2020-10" db="EMBL/GenBank/DDBJ databases">
        <authorList>
            <person name="Gilroy R."/>
        </authorList>
    </citation>
    <scope>NUCLEOTIDE SEQUENCE</scope>
    <source>
        <strain evidence="2">10192</strain>
    </source>
</reference>
<reference evidence="2" key="2">
    <citation type="journal article" date="2021" name="PeerJ">
        <title>Extensive microbial diversity within the chicken gut microbiome revealed by metagenomics and culture.</title>
        <authorList>
            <person name="Gilroy R."/>
            <person name="Ravi A."/>
            <person name="Getino M."/>
            <person name="Pursley I."/>
            <person name="Horton D.L."/>
            <person name="Alikhan N.F."/>
            <person name="Baker D."/>
            <person name="Gharbi K."/>
            <person name="Hall N."/>
            <person name="Watson M."/>
            <person name="Adriaenssens E.M."/>
            <person name="Foster-Nyarko E."/>
            <person name="Jarju S."/>
            <person name="Secka A."/>
            <person name="Antonio M."/>
            <person name="Oren A."/>
            <person name="Chaudhuri R.R."/>
            <person name="La Ragione R."/>
            <person name="Hildebrand F."/>
            <person name="Pallen M.J."/>
        </authorList>
    </citation>
    <scope>NUCLEOTIDE SEQUENCE</scope>
    <source>
        <strain evidence="2">10192</strain>
    </source>
</reference>
<feature type="chain" id="PRO_5038649166" evidence="1">
    <location>
        <begin position="24"/>
        <end position="272"/>
    </location>
</feature>
<sequence length="272" mass="31246">MRKILTSLIIIVLASNCCGFAMAKDISAKDNETLPHIFIWHLPDDEDNNSTANNTSEKNEPEEDIIYTAAPEEIPLKGYAEYEDNSEAIYLTDNDNNFVLNLRIPQKFESKRLVDSKEMKNYKTYSLFNSEEYNIQPKSVASVQKTGNFSYGTLFNSGIDNAQLERSTTLFTRYEKKKFAINSAYKKNNLTTYGLNTDNFYIAPELKFNDIFSLSEILSTDITRNRRKGEIILSVSPLKDDRMKFEIGAGTTYDINNDRSWSQVKFNTQFKL</sequence>
<proteinExistence type="predicted"/>
<evidence type="ECO:0000313" key="3">
    <source>
        <dbReference type="Proteomes" id="UP000823632"/>
    </source>
</evidence>
<dbReference type="EMBL" id="JADIND010000195">
    <property type="protein sequence ID" value="MBO8431441.1"/>
    <property type="molecule type" value="Genomic_DNA"/>
</dbReference>
<evidence type="ECO:0000256" key="1">
    <source>
        <dbReference type="SAM" id="SignalP"/>
    </source>
</evidence>
<gene>
    <name evidence="2" type="ORF">IAC76_08650</name>
</gene>
<evidence type="ECO:0000313" key="2">
    <source>
        <dbReference type="EMBL" id="MBO8431441.1"/>
    </source>
</evidence>
<organism evidence="2 3">
    <name type="scientific">Candidatus Scatousia excrementipullorum</name>
    <dbReference type="NCBI Taxonomy" id="2840936"/>
    <lineage>
        <taxon>Bacteria</taxon>
        <taxon>Candidatus Scatousia</taxon>
    </lineage>
</organism>
<feature type="signal peptide" evidence="1">
    <location>
        <begin position="1"/>
        <end position="23"/>
    </location>
</feature>
<name>A0A9D9DQ18_9BACT</name>
<keyword evidence="1" id="KW-0732">Signal</keyword>
<dbReference type="Proteomes" id="UP000823632">
    <property type="component" value="Unassembled WGS sequence"/>
</dbReference>
<comment type="caution">
    <text evidence="2">The sequence shown here is derived from an EMBL/GenBank/DDBJ whole genome shotgun (WGS) entry which is preliminary data.</text>
</comment>